<reference evidence="3" key="1">
    <citation type="submission" date="2018-04" db="EMBL/GenBank/DDBJ databases">
        <authorList>
            <person name="Lucker S."/>
            <person name="Sakoula D."/>
        </authorList>
    </citation>
    <scope>NUCLEOTIDE SEQUENCE [LARGE SCALE GENOMIC DNA]</scope>
</reference>
<dbReference type="Proteomes" id="UP000248168">
    <property type="component" value="Unassembled WGS sequence"/>
</dbReference>
<dbReference type="AlphaFoldDB" id="A0A330L0R9"/>
<keyword evidence="1" id="KW-0732">Signal</keyword>
<sequence>MPSSPTTQRRCRRFFGAAILMLGLIHSGGPALSAEAEYLPICNLPKCLNPQVTTKSGIGTANATAEARISPDDAAKWCAAYKPRDKYCAKEQVQSGWIGFRPLYRASADCLAGRLNGIDGGNYSYVGVWGDGPGKGRPRFRAKGDAKDLQWEGSGATVDHTGTFLSWGGGSANLATQWDVLCAGAPAPAAH</sequence>
<name>A0A330L0R9_9BACT</name>
<keyword evidence="3" id="KW-1185">Reference proteome</keyword>
<proteinExistence type="predicted"/>
<dbReference type="InParanoid" id="A0A330L0R9"/>
<accession>A0A330L0R9</accession>
<dbReference type="EMBL" id="OUNR01000001">
    <property type="protein sequence ID" value="SPP63244.1"/>
    <property type="molecule type" value="Genomic_DNA"/>
</dbReference>
<evidence type="ECO:0000256" key="1">
    <source>
        <dbReference type="SAM" id="SignalP"/>
    </source>
</evidence>
<dbReference type="OrthoDB" id="9179966at2"/>
<gene>
    <name evidence="2" type="ORF">NITLEN_10330</name>
</gene>
<evidence type="ECO:0000313" key="2">
    <source>
        <dbReference type="EMBL" id="SPP63244.1"/>
    </source>
</evidence>
<protein>
    <recommendedName>
        <fullName evidence="4">C-type lectin domain-containing protein</fullName>
    </recommendedName>
</protein>
<feature type="chain" id="PRO_5016308872" description="C-type lectin domain-containing protein" evidence="1">
    <location>
        <begin position="34"/>
        <end position="191"/>
    </location>
</feature>
<evidence type="ECO:0000313" key="3">
    <source>
        <dbReference type="Proteomes" id="UP000248168"/>
    </source>
</evidence>
<organism evidence="2 3">
    <name type="scientific">Nitrospira lenta</name>
    <dbReference type="NCBI Taxonomy" id="1436998"/>
    <lineage>
        <taxon>Bacteria</taxon>
        <taxon>Pseudomonadati</taxon>
        <taxon>Nitrospirota</taxon>
        <taxon>Nitrospiria</taxon>
        <taxon>Nitrospirales</taxon>
        <taxon>Nitrospiraceae</taxon>
        <taxon>Nitrospira</taxon>
    </lineage>
</organism>
<feature type="signal peptide" evidence="1">
    <location>
        <begin position="1"/>
        <end position="33"/>
    </location>
</feature>
<evidence type="ECO:0008006" key="4">
    <source>
        <dbReference type="Google" id="ProtNLM"/>
    </source>
</evidence>
<dbReference type="RefSeq" id="WP_121987805.1">
    <property type="nucleotide sequence ID" value="NZ_OUNR01000001.1"/>
</dbReference>